<feature type="non-terminal residue" evidence="6">
    <location>
        <position position="197"/>
    </location>
</feature>
<dbReference type="KEGG" id="tps:THAPSDRAFT_264869"/>
<dbReference type="STRING" id="35128.B8CFY6"/>
<keyword evidence="2" id="KW-0378">Hydrolase</keyword>
<dbReference type="InterPro" id="IPR001650">
    <property type="entry name" value="Helicase_C-like"/>
</dbReference>
<keyword evidence="1" id="KW-0547">Nucleotide-binding</keyword>
<dbReference type="Gene3D" id="3.40.50.300">
    <property type="entry name" value="P-loop containing nucleotide triphosphate hydrolases"/>
    <property type="match status" value="1"/>
</dbReference>
<dbReference type="Proteomes" id="UP000001449">
    <property type="component" value="Chromosome 22"/>
</dbReference>
<sequence length="197" mass="22252">MTRATRASQDDDERECGDLTKNNPKYFKKAVNESTRVIVFSQWRDSVEGIVAMLSSQHQSFLKPSQFIGQSKKSAGTKGKKAKAGMNQAQQQKVLEQFSKGIFNILVCTCVAEEGLDISEVDLIVNFDILKSPIRNIQRSGRTGRKRNGRVIFLVSEGQEERSYRESVTNTKKIARALQSNRNVFKFCPNNPMMPKD</sequence>
<dbReference type="InParanoid" id="B8CFY6"/>
<evidence type="ECO:0000256" key="2">
    <source>
        <dbReference type="ARBA" id="ARBA00022801"/>
    </source>
</evidence>
<evidence type="ECO:0000313" key="6">
    <source>
        <dbReference type="EMBL" id="EED87717.1"/>
    </source>
</evidence>
<proteinExistence type="predicted"/>
<dbReference type="PaxDb" id="35128-Thaps264869"/>
<evidence type="ECO:0000313" key="7">
    <source>
        <dbReference type="Proteomes" id="UP000001449"/>
    </source>
</evidence>
<dbReference type="SUPFAM" id="SSF52540">
    <property type="entry name" value="P-loop containing nucleoside triphosphate hydrolases"/>
    <property type="match status" value="1"/>
</dbReference>
<dbReference type="InterPro" id="IPR027417">
    <property type="entry name" value="P-loop_NTPase"/>
</dbReference>
<name>B8CFY6_THAPS</name>
<dbReference type="GO" id="GO:0004386">
    <property type="term" value="F:helicase activity"/>
    <property type="evidence" value="ECO:0007669"/>
    <property type="project" value="UniProtKB-KW"/>
</dbReference>
<feature type="domain" description="Helicase C-terminal" evidence="5">
    <location>
        <begin position="22"/>
        <end position="193"/>
    </location>
</feature>
<dbReference type="EMBL" id="CM000653">
    <property type="protein sequence ID" value="EED87717.1"/>
    <property type="molecule type" value="Genomic_DNA"/>
</dbReference>
<dbReference type="GO" id="GO:0005524">
    <property type="term" value="F:ATP binding"/>
    <property type="evidence" value="ECO:0007669"/>
    <property type="project" value="UniProtKB-KW"/>
</dbReference>
<dbReference type="HOGENOM" id="CLU_1387508_0_0_1"/>
<reference evidence="6 7" key="1">
    <citation type="journal article" date="2004" name="Science">
        <title>The genome of the diatom Thalassiosira pseudonana: ecology, evolution, and metabolism.</title>
        <authorList>
            <person name="Armbrust E.V."/>
            <person name="Berges J.A."/>
            <person name="Bowler C."/>
            <person name="Green B.R."/>
            <person name="Martinez D."/>
            <person name="Putnam N.H."/>
            <person name="Zhou S."/>
            <person name="Allen A.E."/>
            <person name="Apt K.E."/>
            <person name="Bechner M."/>
            <person name="Brzezinski M.A."/>
            <person name="Chaal B.K."/>
            <person name="Chiovitti A."/>
            <person name="Davis A.K."/>
            <person name="Demarest M.S."/>
            <person name="Detter J.C."/>
            <person name="Glavina T."/>
            <person name="Goodstein D."/>
            <person name="Hadi M.Z."/>
            <person name="Hellsten U."/>
            <person name="Hildebrand M."/>
            <person name="Jenkins B.D."/>
            <person name="Jurka J."/>
            <person name="Kapitonov V.V."/>
            <person name="Kroger N."/>
            <person name="Lau W.W."/>
            <person name="Lane T.W."/>
            <person name="Larimer F.W."/>
            <person name="Lippmeier J.C."/>
            <person name="Lucas S."/>
            <person name="Medina M."/>
            <person name="Montsant A."/>
            <person name="Obornik M."/>
            <person name="Parker M.S."/>
            <person name="Palenik B."/>
            <person name="Pazour G.J."/>
            <person name="Richardson P.M."/>
            <person name="Rynearson T.A."/>
            <person name="Saito M.A."/>
            <person name="Schwartz D.C."/>
            <person name="Thamatrakoln K."/>
            <person name="Valentin K."/>
            <person name="Vardi A."/>
            <person name="Wilkerson F.P."/>
            <person name="Rokhsar D.S."/>
        </authorList>
    </citation>
    <scope>NUCLEOTIDE SEQUENCE [LARGE SCALE GENOMIC DNA]</scope>
    <source>
        <strain evidence="6 7">CCMP1335</strain>
    </source>
</reference>
<dbReference type="GO" id="GO:0016787">
    <property type="term" value="F:hydrolase activity"/>
    <property type="evidence" value="ECO:0007669"/>
    <property type="project" value="UniProtKB-KW"/>
</dbReference>
<accession>B8CFY6</accession>
<keyword evidence="3" id="KW-0347">Helicase</keyword>
<organism evidence="6 7">
    <name type="scientific">Thalassiosira pseudonana</name>
    <name type="common">Marine diatom</name>
    <name type="synonym">Cyclotella nana</name>
    <dbReference type="NCBI Taxonomy" id="35128"/>
    <lineage>
        <taxon>Eukaryota</taxon>
        <taxon>Sar</taxon>
        <taxon>Stramenopiles</taxon>
        <taxon>Ochrophyta</taxon>
        <taxon>Bacillariophyta</taxon>
        <taxon>Coscinodiscophyceae</taxon>
        <taxon>Thalassiosirophycidae</taxon>
        <taxon>Thalassiosirales</taxon>
        <taxon>Thalassiosiraceae</taxon>
        <taxon>Thalassiosira</taxon>
    </lineage>
</organism>
<evidence type="ECO:0000256" key="3">
    <source>
        <dbReference type="ARBA" id="ARBA00022806"/>
    </source>
</evidence>
<evidence type="ECO:0000259" key="5">
    <source>
        <dbReference type="PROSITE" id="PS51194"/>
    </source>
</evidence>
<keyword evidence="4" id="KW-0067">ATP-binding</keyword>
<reference evidence="6 7" key="2">
    <citation type="journal article" date="2008" name="Nature">
        <title>The Phaeodactylum genome reveals the evolutionary history of diatom genomes.</title>
        <authorList>
            <person name="Bowler C."/>
            <person name="Allen A.E."/>
            <person name="Badger J.H."/>
            <person name="Grimwood J."/>
            <person name="Jabbari K."/>
            <person name="Kuo A."/>
            <person name="Maheswari U."/>
            <person name="Martens C."/>
            <person name="Maumus F."/>
            <person name="Otillar R.P."/>
            <person name="Rayko E."/>
            <person name="Salamov A."/>
            <person name="Vandepoele K."/>
            <person name="Beszteri B."/>
            <person name="Gruber A."/>
            <person name="Heijde M."/>
            <person name="Katinka M."/>
            <person name="Mock T."/>
            <person name="Valentin K."/>
            <person name="Verret F."/>
            <person name="Berges J.A."/>
            <person name="Brownlee C."/>
            <person name="Cadoret J.P."/>
            <person name="Chiovitti A."/>
            <person name="Choi C.J."/>
            <person name="Coesel S."/>
            <person name="De Martino A."/>
            <person name="Detter J.C."/>
            <person name="Durkin C."/>
            <person name="Falciatore A."/>
            <person name="Fournet J."/>
            <person name="Haruta M."/>
            <person name="Huysman M.J."/>
            <person name="Jenkins B.D."/>
            <person name="Jiroutova K."/>
            <person name="Jorgensen R.E."/>
            <person name="Joubert Y."/>
            <person name="Kaplan A."/>
            <person name="Kroger N."/>
            <person name="Kroth P.G."/>
            <person name="La Roche J."/>
            <person name="Lindquist E."/>
            <person name="Lommer M."/>
            <person name="Martin-Jezequel V."/>
            <person name="Lopez P.J."/>
            <person name="Lucas S."/>
            <person name="Mangogna M."/>
            <person name="McGinnis K."/>
            <person name="Medlin L.K."/>
            <person name="Montsant A."/>
            <person name="Oudot-Le Secq M.P."/>
            <person name="Napoli C."/>
            <person name="Obornik M."/>
            <person name="Parker M.S."/>
            <person name="Petit J.L."/>
            <person name="Porcel B.M."/>
            <person name="Poulsen N."/>
            <person name="Robison M."/>
            <person name="Rychlewski L."/>
            <person name="Rynearson T.A."/>
            <person name="Schmutz J."/>
            <person name="Shapiro H."/>
            <person name="Siaut M."/>
            <person name="Stanley M."/>
            <person name="Sussman M.R."/>
            <person name="Taylor A.R."/>
            <person name="Vardi A."/>
            <person name="von Dassow P."/>
            <person name="Vyverman W."/>
            <person name="Willis A."/>
            <person name="Wyrwicz L.S."/>
            <person name="Rokhsar D.S."/>
            <person name="Weissenbach J."/>
            <person name="Armbrust E.V."/>
            <person name="Green B.R."/>
            <person name="Van de Peer Y."/>
            <person name="Grigoriev I.V."/>
        </authorList>
    </citation>
    <scope>NUCLEOTIDE SEQUENCE [LARGE SCALE GENOMIC DNA]</scope>
    <source>
        <strain evidence="6 7">CCMP1335</strain>
    </source>
</reference>
<dbReference type="AlphaFoldDB" id="B8CFY6"/>
<dbReference type="eggNOG" id="KOG0354">
    <property type="taxonomic scope" value="Eukaryota"/>
</dbReference>
<gene>
    <name evidence="6" type="ORF">THAPSDRAFT_264869</name>
</gene>
<keyword evidence="7" id="KW-1185">Reference proteome</keyword>
<evidence type="ECO:0000256" key="4">
    <source>
        <dbReference type="ARBA" id="ARBA00022840"/>
    </source>
</evidence>
<dbReference type="GeneID" id="7449431"/>
<dbReference type="RefSeq" id="XP_002294937.1">
    <property type="nucleotide sequence ID" value="XM_002294901.1"/>
</dbReference>
<protein>
    <submittedName>
        <fullName evidence="6">Rna-helicase-like protein</fullName>
    </submittedName>
</protein>
<dbReference type="Pfam" id="PF00271">
    <property type="entry name" value="Helicase_C"/>
    <property type="match status" value="1"/>
</dbReference>
<dbReference type="PROSITE" id="PS51194">
    <property type="entry name" value="HELICASE_CTER"/>
    <property type="match status" value="1"/>
</dbReference>
<dbReference type="SMART" id="SM00490">
    <property type="entry name" value="HELICc"/>
    <property type="match status" value="1"/>
</dbReference>
<dbReference type="PANTHER" id="PTHR14025">
    <property type="entry name" value="FANCONI ANEMIA GROUP M FANCM FAMILY MEMBER"/>
    <property type="match status" value="1"/>
</dbReference>
<dbReference type="PANTHER" id="PTHR14025:SF20">
    <property type="entry name" value="FANCONI ANEMIA GROUP M PROTEIN"/>
    <property type="match status" value="1"/>
</dbReference>
<evidence type="ECO:0000256" key="1">
    <source>
        <dbReference type="ARBA" id="ARBA00022741"/>
    </source>
</evidence>